<evidence type="ECO:0000313" key="5">
    <source>
        <dbReference type="EMBL" id="ATI42145.1"/>
    </source>
</evidence>
<dbReference type="InterPro" id="IPR018060">
    <property type="entry name" value="HTH_AraC"/>
</dbReference>
<keyword evidence="6" id="KW-1185">Reference proteome</keyword>
<dbReference type="RefSeq" id="WP_097373400.1">
    <property type="nucleotide sequence ID" value="NZ_CP021404.1"/>
</dbReference>
<dbReference type="PANTHER" id="PTHR43280:SF32">
    <property type="entry name" value="TRANSCRIPTIONAL REGULATORY PROTEIN"/>
    <property type="match status" value="1"/>
</dbReference>
<evidence type="ECO:0000313" key="6">
    <source>
        <dbReference type="Proteomes" id="UP000219050"/>
    </source>
</evidence>
<proteinExistence type="predicted"/>
<protein>
    <recommendedName>
        <fullName evidence="4">HTH araC/xylS-type domain-containing protein</fullName>
    </recommendedName>
</protein>
<dbReference type="GO" id="GO:0003700">
    <property type="term" value="F:DNA-binding transcription factor activity"/>
    <property type="evidence" value="ECO:0007669"/>
    <property type="project" value="InterPro"/>
</dbReference>
<dbReference type="OrthoDB" id="9814125at2"/>
<evidence type="ECO:0000256" key="1">
    <source>
        <dbReference type="ARBA" id="ARBA00023015"/>
    </source>
</evidence>
<dbReference type="Gene3D" id="1.10.10.60">
    <property type="entry name" value="Homeodomain-like"/>
    <property type="match status" value="1"/>
</dbReference>
<dbReference type="EMBL" id="CP021404">
    <property type="protein sequence ID" value="ATI42145.1"/>
    <property type="molecule type" value="Genomic_DNA"/>
</dbReference>
<keyword evidence="1" id="KW-0805">Transcription regulation</keyword>
<evidence type="ECO:0000256" key="3">
    <source>
        <dbReference type="ARBA" id="ARBA00023163"/>
    </source>
</evidence>
<keyword evidence="3" id="KW-0804">Transcription</keyword>
<dbReference type="InterPro" id="IPR009057">
    <property type="entry name" value="Homeodomain-like_sf"/>
</dbReference>
<organism evidence="5 6">
    <name type="scientific">Pacificitalea manganoxidans</name>
    <dbReference type="NCBI Taxonomy" id="1411902"/>
    <lineage>
        <taxon>Bacteria</taxon>
        <taxon>Pseudomonadati</taxon>
        <taxon>Pseudomonadota</taxon>
        <taxon>Alphaproteobacteria</taxon>
        <taxon>Rhodobacterales</taxon>
        <taxon>Paracoccaceae</taxon>
        <taxon>Pacificitalea</taxon>
    </lineage>
</organism>
<dbReference type="PROSITE" id="PS01124">
    <property type="entry name" value="HTH_ARAC_FAMILY_2"/>
    <property type="match status" value="1"/>
</dbReference>
<gene>
    <name evidence="5" type="ORF">CBW24_09055</name>
</gene>
<dbReference type="GO" id="GO:0043565">
    <property type="term" value="F:sequence-specific DNA binding"/>
    <property type="evidence" value="ECO:0007669"/>
    <property type="project" value="InterPro"/>
</dbReference>
<dbReference type="AlphaFoldDB" id="A0A291M093"/>
<dbReference type="Proteomes" id="UP000219050">
    <property type="component" value="Chromosome"/>
</dbReference>
<dbReference type="SUPFAM" id="SSF46689">
    <property type="entry name" value="Homeodomain-like"/>
    <property type="match status" value="1"/>
</dbReference>
<accession>A0A291M093</accession>
<dbReference type="PRINTS" id="PR00032">
    <property type="entry name" value="HTHARAC"/>
</dbReference>
<dbReference type="PANTHER" id="PTHR43280">
    <property type="entry name" value="ARAC-FAMILY TRANSCRIPTIONAL REGULATOR"/>
    <property type="match status" value="1"/>
</dbReference>
<evidence type="ECO:0000259" key="4">
    <source>
        <dbReference type="PROSITE" id="PS01124"/>
    </source>
</evidence>
<dbReference type="InterPro" id="IPR020449">
    <property type="entry name" value="Tscrpt_reg_AraC-type_HTH"/>
</dbReference>
<evidence type="ECO:0000256" key="2">
    <source>
        <dbReference type="ARBA" id="ARBA00023125"/>
    </source>
</evidence>
<dbReference type="KEGG" id="cmag:CBW24_09055"/>
<dbReference type="Pfam" id="PF12833">
    <property type="entry name" value="HTH_18"/>
    <property type="match status" value="1"/>
</dbReference>
<name>A0A291M093_9RHOB</name>
<dbReference type="SUPFAM" id="SSF51215">
    <property type="entry name" value="Regulatory protein AraC"/>
    <property type="match status" value="1"/>
</dbReference>
<dbReference type="InterPro" id="IPR037923">
    <property type="entry name" value="HTH-like"/>
</dbReference>
<feature type="domain" description="HTH araC/xylS-type" evidence="4">
    <location>
        <begin position="176"/>
        <end position="274"/>
    </location>
</feature>
<sequence>MTQPPTLRAPPRSALKLVPITRLAQGGRWRTEAMRSYRAPLLLWFTRGQGRITVAGTTRGYGAHNAIYIPAGLMHGFEISSQVFGTAVFFDDTTATSLPDEPLHLRIRHAPAQAEVTGLIDALQRELDHDRPARDAALHHQAGLLSVWLLRQTQWAAEDNPPPPDTRSRAAQRLVKRYTALVEGQLYTGQSVGDYAELLGVTATHLSRCCNVTCNRSASDLLQDRLTYEARRLLLETRLPVRQVAEVLGFRSAAYFTRAFQRRTGQTPTLFRSSRCDRPLV</sequence>
<reference evidence="5 6" key="1">
    <citation type="submission" date="2017-05" db="EMBL/GenBank/DDBJ databases">
        <title>Comparative genomic and metabolic analysis of manganese-oxidizing mechanisms in Celeribater manganoxidans DY25T: its adaption to the environment of polymetallic nodule.</title>
        <authorList>
            <person name="Wang X."/>
        </authorList>
    </citation>
    <scope>NUCLEOTIDE SEQUENCE [LARGE SCALE GENOMIC DNA]</scope>
    <source>
        <strain evidence="5 6">DY25</strain>
    </source>
</reference>
<dbReference type="SMART" id="SM00342">
    <property type="entry name" value="HTH_ARAC"/>
    <property type="match status" value="1"/>
</dbReference>
<keyword evidence="2" id="KW-0238">DNA-binding</keyword>